<organism evidence="3 4">
    <name type="scientific">Agromyces ramosus</name>
    <dbReference type="NCBI Taxonomy" id="33879"/>
    <lineage>
        <taxon>Bacteria</taxon>
        <taxon>Bacillati</taxon>
        <taxon>Actinomycetota</taxon>
        <taxon>Actinomycetes</taxon>
        <taxon>Micrococcales</taxon>
        <taxon>Microbacteriaceae</taxon>
        <taxon>Agromyces</taxon>
    </lineage>
</organism>
<dbReference type="EMBL" id="SGWY01000001">
    <property type="protein sequence ID" value="RZS67882.1"/>
    <property type="molecule type" value="Genomic_DNA"/>
</dbReference>
<gene>
    <name evidence="3" type="ORF">EV187_0304</name>
</gene>
<sequence>MRSSLAAAASAALLSMLLAGCATIPSSGPVQQGDPVPADSSPDLDIVVEGPTADATQEQILEGFLTAAQSPRNNYQVAREYLTPTFSDEWQADAAATIDVLADREQEVVDETTIRIDATPAASLRDNGQYEEPESRTPIPLDYRFEQVDGQWRISSAPTGILIDQVSFTQVFRDYTLYFFDPTHRYLVPDVRWYAGRDSAQTSMVQAMLAGPAEWLRPGVVSAFPEGMQLEPAAVPVTGGVANVSLAGAAFDDLATVQQMQEQLDASLIGVRNISSVDLTLNGVDPDAPPLASPPVKNPRVDPRSVVFDGETFGYLATSGEGIDPIADLSDQVVALAPTGAALGLEADAAAVRSAEGVWSVRAGEESVLLDPREGLVVPTIDGEGVVWSVPAAFPDQLVWFAPDGSVSEQVAAPWSGSSIAAIEVSRDSTRIVALLADGGRTHFVAASIQRGADGLPVALSPTALRLADVSGTPLDVTWLDSSTVASLTGLADGVTHVVTQELGGFARDRDGPVGGVQVDGGNADPRVLTGEGTLNVQSGVGWQVRAGNIRFLASQQPD</sequence>
<dbReference type="Proteomes" id="UP000293289">
    <property type="component" value="Unassembled WGS sequence"/>
</dbReference>
<name>A0A4Q7MM81_9MICO</name>
<evidence type="ECO:0000313" key="4">
    <source>
        <dbReference type="Proteomes" id="UP000293289"/>
    </source>
</evidence>
<reference evidence="3 4" key="1">
    <citation type="submission" date="2019-02" db="EMBL/GenBank/DDBJ databases">
        <title>Genomic Encyclopedia of Type Strains, Phase IV (KMG-IV): sequencing the most valuable type-strain genomes for metagenomic binning, comparative biology and taxonomic classification.</title>
        <authorList>
            <person name="Goeker M."/>
        </authorList>
    </citation>
    <scope>NUCLEOTIDE SEQUENCE [LARGE SCALE GENOMIC DNA]</scope>
    <source>
        <strain evidence="3 4">DSM 43045</strain>
    </source>
</reference>
<feature type="signal peptide" evidence="1">
    <location>
        <begin position="1"/>
        <end position="32"/>
    </location>
</feature>
<comment type="caution">
    <text evidence="3">The sequence shown here is derived from an EMBL/GenBank/DDBJ whole genome shotgun (WGS) entry which is preliminary data.</text>
</comment>
<dbReference type="Pfam" id="PF10646">
    <property type="entry name" value="Germane"/>
    <property type="match status" value="1"/>
</dbReference>
<dbReference type="AlphaFoldDB" id="A0A4Q7MM81"/>
<evidence type="ECO:0000256" key="1">
    <source>
        <dbReference type="SAM" id="SignalP"/>
    </source>
</evidence>
<protein>
    <submittedName>
        <fullName evidence="3">Sporulation and spore germination protein</fullName>
    </submittedName>
</protein>
<keyword evidence="4" id="KW-1185">Reference proteome</keyword>
<accession>A0A4Q7MM81</accession>
<evidence type="ECO:0000313" key="3">
    <source>
        <dbReference type="EMBL" id="RZS67882.1"/>
    </source>
</evidence>
<dbReference type="PROSITE" id="PS51257">
    <property type="entry name" value="PROKAR_LIPOPROTEIN"/>
    <property type="match status" value="1"/>
</dbReference>
<dbReference type="Pfam" id="PF25976">
    <property type="entry name" value="LpqB_N"/>
    <property type="match status" value="1"/>
</dbReference>
<evidence type="ECO:0000259" key="2">
    <source>
        <dbReference type="SMART" id="SM00909"/>
    </source>
</evidence>
<dbReference type="InterPro" id="IPR019606">
    <property type="entry name" value="GerMN"/>
</dbReference>
<proteinExistence type="predicted"/>
<dbReference type="RefSeq" id="WP_165391064.1">
    <property type="nucleotide sequence ID" value="NZ_SGWY01000001.1"/>
</dbReference>
<feature type="domain" description="GerMN" evidence="2">
    <location>
        <begin position="201"/>
        <end position="290"/>
    </location>
</feature>
<keyword evidence="1" id="KW-0732">Signal</keyword>
<dbReference type="SMART" id="SM00909">
    <property type="entry name" value="Germane"/>
    <property type="match status" value="1"/>
</dbReference>
<dbReference type="InterPro" id="IPR059026">
    <property type="entry name" value="LpqB_N"/>
</dbReference>
<feature type="chain" id="PRO_5038754094" evidence="1">
    <location>
        <begin position="33"/>
        <end position="559"/>
    </location>
</feature>